<feature type="compositionally biased region" description="Low complexity" evidence="4">
    <location>
        <begin position="186"/>
        <end position="196"/>
    </location>
</feature>
<keyword evidence="6" id="KW-1185">Reference proteome</keyword>
<dbReference type="Gene3D" id="1.25.40.20">
    <property type="entry name" value="Ankyrin repeat-containing domain"/>
    <property type="match status" value="4"/>
</dbReference>
<feature type="region of interest" description="Disordered" evidence="4">
    <location>
        <begin position="863"/>
        <end position="963"/>
    </location>
</feature>
<dbReference type="STRING" id="67003.A0A1X0NKD2"/>
<feature type="repeat" description="ANK" evidence="3">
    <location>
        <begin position="765"/>
        <end position="797"/>
    </location>
</feature>
<evidence type="ECO:0000313" key="5">
    <source>
        <dbReference type="EMBL" id="ORC85051.1"/>
    </source>
</evidence>
<evidence type="ECO:0000313" key="6">
    <source>
        <dbReference type="Proteomes" id="UP000192257"/>
    </source>
</evidence>
<dbReference type="PROSITE" id="PS50088">
    <property type="entry name" value="ANK_REPEAT"/>
    <property type="match status" value="4"/>
</dbReference>
<dbReference type="SMART" id="SM00248">
    <property type="entry name" value="ANK"/>
    <property type="match status" value="14"/>
</dbReference>
<feature type="repeat" description="ANK" evidence="3">
    <location>
        <begin position="610"/>
        <end position="642"/>
    </location>
</feature>
<dbReference type="PROSITE" id="PS50297">
    <property type="entry name" value="ANK_REP_REGION"/>
    <property type="match status" value="3"/>
</dbReference>
<feature type="compositionally biased region" description="Low complexity" evidence="4">
    <location>
        <begin position="205"/>
        <end position="214"/>
    </location>
</feature>
<evidence type="ECO:0000256" key="1">
    <source>
        <dbReference type="ARBA" id="ARBA00022737"/>
    </source>
</evidence>
<feature type="region of interest" description="Disordered" evidence="4">
    <location>
        <begin position="684"/>
        <end position="715"/>
    </location>
</feature>
<dbReference type="AlphaFoldDB" id="A0A1X0NKD2"/>
<dbReference type="PANTHER" id="PTHR24123">
    <property type="entry name" value="ANKYRIN REPEAT-CONTAINING"/>
    <property type="match status" value="1"/>
</dbReference>
<feature type="region of interest" description="Disordered" evidence="4">
    <location>
        <begin position="186"/>
        <end position="215"/>
    </location>
</feature>
<proteinExistence type="predicted"/>
<feature type="compositionally biased region" description="Polar residues" evidence="4">
    <location>
        <begin position="886"/>
        <end position="895"/>
    </location>
</feature>
<dbReference type="RefSeq" id="XP_028879117.1">
    <property type="nucleotide sequence ID" value="XM_029029540.1"/>
</dbReference>
<feature type="compositionally biased region" description="Low complexity" evidence="4">
    <location>
        <begin position="901"/>
        <end position="932"/>
    </location>
</feature>
<dbReference type="InterPro" id="IPR051165">
    <property type="entry name" value="Multifunctional_ANK_Repeat"/>
</dbReference>
<evidence type="ECO:0000256" key="3">
    <source>
        <dbReference type="PROSITE-ProRule" id="PRU00023"/>
    </source>
</evidence>
<gene>
    <name evidence="5" type="ORF">TM35_000381260</name>
</gene>
<comment type="caution">
    <text evidence="5">The sequence shown here is derived from an EMBL/GenBank/DDBJ whole genome shotgun (WGS) entry which is preliminary data.</text>
</comment>
<dbReference type="PANTHER" id="PTHR24123:SF33">
    <property type="entry name" value="PROTEIN HOS4"/>
    <property type="match status" value="1"/>
</dbReference>
<feature type="compositionally biased region" description="Basic residues" evidence="4">
    <location>
        <begin position="686"/>
        <end position="699"/>
    </location>
</feature>
<dbReference type="SUPFAM" id="SSF48403">
    <property type="entry name" value="Ankyrin repeat"/>
    <property type="match status" value="3"/>
</dbReference>
<organism evidence="5 6">
    <name type="scientific">Trypanosoma theileri</name>
    <dbReference type="NCBI Taxonomy" id="67003"/>
    <lineage>
        <taxon>Eukaryota</taxon>
        <taxon>Discoba</taxon>
        <taxon>Euglenozoa</taxon>
        <taxon>Kinetoplastea</taxon>
        <taxon>Metakinetoplastina</taxon>
        <taxon>Trypanosomatida</taxon>
        <taxon>Trypanosomatidae</taxon>
        <taxon>Trypanosoma</taxon>
    </lineage>
</organism>
<accession>A0A1X0NKD2</accession>
<keyword evidence="2 3" id="KW-0040">ANK repeat</keyword>
<dbReference type="Pfam" id="PF12796">
    <property type="entry name" value="Ank_2"/>
    <property type="match status" value="4"/>
</dbReference>
<feature type="repeat" description="ANK" evidence="3">
    <location>
        <begin position="798"/>
        <end position="833"/>
    </location>
</feature>
<name>A0A1X0NKD2_9TRYP</name>
<dbReference type="VEuPathDB" id="TriTrypDB:TM35_000381260"/>
<evidence type="ECO:0000256" key="4">
    <source>
        <dbReference type="SAM" id="MobiDB-lite"/>
    </source>
</evidence>
<feature type="compositionally biased region" description="Basic and acidic residues" evidence="4">
    <location>
        <begin position="462"/>
        <end position="472"/>
    </location>
</feature>
<dbReference type="InterPro" id="IPR036770">
    <property type="entry name" value="Ankyrin_rpt-contain_sf"/>
</dbReference>
<dbReference type="InterPro" id="IPR002110">
    <property type="entry name" value="Ankyrin_rpt"/>
</dbReference>
<reference evidence="5 6" key="1">
    <citation type="submission" date="2017-03" db="EMBL/GenBank/DDBJ databases">
        <title>An alternative strategy for trypanosome survival in the mammalian bloodstream revealed through genome and transcriptome analysis of the ubiquitous bovine parasite Trypanosoma (Megatrypanum) theileri.</title>
        <authorList>
            <person name="Kelly S."/>
            <person name="Ivens A."/>
            <person name="Mott A."/>
            <person name="O'Neill E."/>
            <person name="Emms D."/>
            <person name="Macleod O."/>
            <person name="Voorheis P."/>
            <person name="Matthews J."/>
            <person name="Matthews K."/>
            <person name="Carrington M."/>
        </authorList>
    </citation>
    <scope>NUCLEOTIDE SEQUENCE [LARGE SCALE GENOMIC DNA]</scope>
    <source>
        <strain evidence="5">Edinburgh</strain>
    </source>
</reference>
<evidence type="ECO:0008006" key="7">
    <source>
        <dbReference type="Google" id="ProtNLM"/>
    </source>
</evidence>
<feature type="region of interest" description="Disordered" evidence="4">
    <location>
        <begin position="453"/>
        <end position="472"/>
    </location>
</feature>
<dbReference type="GeneID" id="39989320"/>
<feature type="repeat" description="ANK" evidence="3">
    <location>
        <begin position="645"/>
        <end position="666"/>
    </location>
</feature>
<evidence type="ECO:0000256" key="2">
    <source>
        <dbReference type="ARBA" id="ARBA00023043"/>
    </source>
</evidence>
<feature type="compositionally biased region" description="Polar residues" evidence="4">
    <location>
        <begin position="863"/>
        <end position="874"/>
    </location>
</feature>
<dbReference type="OrthoDB" id="366390at2759"/>
<dbReference type="EMBL" id="NBCO01000038">
    <property type="protein sequence ID" value="ORC85051.1"/>
    <property type="molecule type" value="Genomic_DNA"/>
</dbReference>
<feature type="region of interest" description="Disordered" evidence="4">
    <location>
        <begin position="485"/>
        <end position="528"/>
    </location>
</feature>
<protein>
    <recommendedName>
        <fullName evidence="7">Ankyrin repeat protein</fullName>
    </recommendedName>
</protein>
<keyword evidence="1" id="KW-0677">Repeat</keyword>
<feature type="compositionally biased region" description="Low complexity" evidence="4">
    <location>
        <begin position="493"/>
        <end position="505"/>
    </location>
</feature>
<dbReference type="Proteomes" id="UP000192257">
    <property type="component" value="Unassembled WGS sequence"/>
</dbReference>
<sequence>MPPKTKRRVIEDPNNTWNHQLMEACLHYNITDAEAVYENGADPIGAREKVPFYPDPLPPLIALLLLNGRSTTEATNTMNWLIARGAKVSQFIPLQGKNFFTDPDETGTILHLLVQLGQPSLLVEVLALIGEPRPTPMSLLRRLPRTDPSVLSMFSLNPVSTPPTQTSTAGAAPTVAARRLGSASGNTVAGAAATTRRSARHSHVSPESSPVSSPKFHMDANMHLKGDIIDFSARTSVHSWTALDLALRRSDALMVQLLLYYGAPGVFHSLVNGMQTALARACAAGDKELVETLLDAGDSIGQISLDGRYTLIHYAAAQPAVLDLLLARGLSIDAPNAFGESALVSLICYGQGVNADYSIRETPRPADAARLAALPPPALRNYILTPLPPLMAPSSSTAGAAARASKVMVNTAGSVVGDTEYPNTVRDADTWWYFTSGSNTWAMIQNLYERGADVNGNLPRGESSKMTRRTNENKQTLLLKVSPQYQQQFRHTPSSSPSASLLSDSYGLPMSGPTGASTEEDNLEDSDNRPNMQCTIQLTPLMHAIIAYHPELIRRLAVEYRADPMVKNVYGACALHYAAMARHPSVMELMLSQLVIPLHPHFDINTQDCCGRTPLHYAAMYGNVPVVRVLLTLGQTLHAGKPDFAGRTPLHLAVLAGDTSVVGLLLHYAEASVAMESVSVSSLPPSKKRPLSMRRKPRHSSVTIDGMPLDPTTASATGIDVETEDLISGQSALEMAVCTTHDVAIVRLLLTIGCACVRHGSGLPTGGTLLHRTVTDGQTEIMILLLENYADPNEMDDREQTPLHLAAQSSLPQRCEMVRELMRFGAAAESQSGCTLETPIIIAARRGDAEMLDLMLHQQEEFTGTSMMGSLSSRTAERARNRSTARHQSTLSPSSRRAARQQEQSQEQSQSQSQQQQEQQQEQQSQSQQKQTKQSKQKQQKQSQQKQGSRGRTLHRRASNVSVVSEANGNSLFDNTCSLDSRTLLSSPAITPTTSAGGGGAAAAAGVVASIRGSNENSVDRALLTPNHLLIADGKVRTALHYLCDQSDAQKQKELLPLLREILRCPLASTLVMQLDINGRLPLHDACAAGYTAAVQELLRHDDGNTTVFMDASGFTPLHCAVIADDPESIAALVQSVEFWIPCTLKGVSAAVDAPNLVPITSRMLQQRKYGLSSHHGEGCRETWINNMWAYLNVYDNMGRTPLLLAAELGRRKASAFLMSLLQECSRKSMKVPADIARTLFVNGDVYNPVSPL</sequence>